<keyword evidence="1" id="KW-0690">Ribosome biogenesis</keyword>
<dbReference type="InterPro" id="IPR035647">
    <property type="entry name" value="EFG_III/V"/>
</dbReference>
<keyword evidence="9" id="KW-1185">Reference proteome</keyword>
<dbReference type="Gene3D" id="3.30.70.240">
    <property type="match status" value="1"/>
</dbReference>
<dbReference type="InterPro" id="IPR027417">
    <property type="entry name" value="P-loop_NTPase"/>
</dbReference>
<dbReference type="InterPro" id="IPR020568">
    <property type="entry name" value="Ribosomal_Su5_D2-typ_SF"/>
</dbReference>
<dbReference type="CDD" id="cd16268">
    <property type="entry name" value="EF2_II"/>
    <property type="match status" value="1"/>
</dbReference>
<name>A0AAV2Q1Y7_MEGNR</name>
<comment type="caution">
    <text evidence="8">The sequence shown here is derived from an EMBL/GenBank/DDBJ whole genome shotgun (WGS) entry which is preliminary data.</text>
</comment>
<dbReference type="AlphaFoldDB" id="A0AAV2Q1Y7"/>
<feature type="region of interest" description="Disordered" evidence="6">
    <location>
        <begin position="182"/>
        <end position="202"/>
    </location>
</feature>
<evidence type="ECO:0000256" key="2">
    <source>
        <dbReference type="ARBA" id="ARBA00022741"/>
    </source>
</evidence>
<feature type="domain" description="Elongation factor EFG" evidence="7">
    <location>
        <begin position="955"/>
        <end position="1044"/>
    </location>
</feature>
<organism evidence="8 9">
    <name type="scientific">Meganyctiphanes norvegica</name>
    <name type="common">Northern krill</name>
    <name type="synonym">Thysanopoda norvegica</name>
    <dbReference type="NCBI Taxonomy" id="48144"/>
    <lineage>
        <taxon>Eukaryota</taxon>
        <taxon>Metazoa</taxon>
        <taxon>Ecdysozoa</taxon>
        <taxon>Arthropoda</taxon>
        <taxon>Crustacea</taxon>
        <taxon>Multicrustacea</taxon>
        <taxon>Malacostraca</taxon>
        <taxon>Eumalacostraca</taxon>
        <taxon>Eucarida</taxon>
        <taxon>Euphausiacea</taxon>
        <taxon>Euphausiidae</taxon>
        <taxon>Meganyctiphanes</taxon>
    </lineage>
</organism>
<evidence type="ECO:0000256" key="4">
    <source>
        <dbReference type="ARBA" id="ARBA00023134"/>
    </source>
</evidence>
<keyword evidence="4" id="KW-0342">GTP-binding</keyword>
<dbReference type="GO" id="GO:0003924">
    <property type="term" value="F:GTPase activity"/>
    <property type="evidence" value="ECO:0007669"/>
    <property type="project" value="UniProtKB-ARBA"/>
</dbReference>
<dbReference type="Gene3D" id="2.40.30.10">
    <property type="entry name" value="Translation factors"/>
    <property type="match status" value="1"/>
</dbReference>
<dbReference type="CDD" id="cd04096">
    <property type="entry name" value="eEF2_snRNP_like_C"/>
    <property type="match status" value="1"/>
</dbReference>
<dbReference type="GO" id="GO:0043022">
    <property type="term" value="F:ribosome binding"/>
    <property type="evidence" value="ECO:0007669"/>
    <property type="project" value="TreeGrafter"/>
</dbReference>
<dbReference type="InterPro" id="IPR014721">
    <property type="entry name" value="Ribsml_uS5_D2-typ_fold_subgr"/>
</dbReference>
<accession>A0AAV2Q1Y7</accession>
<gene>
    <name evidence="8" type="ORF">MNOR_LOCUS7554</name>
</gene>
<dbReference type="SUPFAM" id="SSF52540">
    <property type="entry name" value="P-loop containing nucleoside triphosphate hydrolases"/>
    <property type="match status" value="1"/>
</dbReference>
<dbReference type="Pfam" id="PF00679">
    <property type="entry name" value="EFG_C"/>
    <property type="match status" value="1"/>
</dbReference>
<evidence type="ECO:0000259" key="7">
    <source>
        <dbReference type="SMART" id="SM00838"/>
    </source>
</evidence>
<reference evidence="8 9" key="1">
    <citation type="submission" date="2024-05" db="EMBL/GenBank/DDBJ databases">
        <authorList>
            <person name="Wallberg A."/>
        </authorList>
    </citation>
    <scope>NUCLEOTIDE SEQUENCE [LARGE SCALE GENOMIC DNA]</scope>
</reference>
<dbReference type="GO" id="GO:0005829">
    <property type="term" value="C:cytosol"/>
    <property type="evidence" value="ECO:0007669"/>
    <property type="project" value="TreeGrafter"/>
</dbReference>
<dbReference type="FunFam" id="3.30.70.240:FF:000006">
    <property type="entry name" value="Elongation factor like GTPase 1"/>
    <property type="match status" value="1"/>
</dbReference>
<dbReference type="Proteomes" id="UP001497623">
    <property type="component" value="Unassembled WGS sequence"/>
</dbReference>
<keyword evidence="2" id="KW-0547">Nucleotide-binding</keyword>
<dbReference type="GO" id="GO:0005525">
    <property type="term" value="F:GTP binding"/>
    <property type="evidence" value="ECO:0007669"/>
    <property type="project" value="UniProtKB-KW"/>
</dbReference>
<protein>
    <recommendedName>
        <fullName evidence="5">Elongation factor-like 1</fullName>
    </recommendedName>
</protein>
<sequence>MTGKVVKKRILEDMKNYRTLCRILLEQFQALKKNSLKTSQNIILQFLKPDLRNIDSKKGILNSNASVQSAFSQISHILQKDRNKLSLISVKGILHSKEICTKTTVDDRLIDIKEQEGILQQNEENLKWTQDKKILFLENVNQIIFRAKVPYIPNFIEIPVGMVNAYMGELFNTEVLGKMAEETERKQQEMRERRVSERENKESDIEKQEATNIFADWGIDEVDDSDLYFSPELGNVVFASAYDGWGFSVHHFANQFSKKLGMNSAVLKKTLWGDYYIISKGGKKRIMKGARDKRKSPLFVSLILENLFKVYETIAITKDKIETENLATSMGIKFPISIAKSSDVRMKLNYVCSQWLPLAAAVLEMVVTHLPSPADMTEERATKLMCSATQRFDLLPPVTQKLREAFIKCSNGDEPPLIIYVSKIFGVERKFLPQDRDGIGIFRVSAAGRVSDAEVEARREEIRRRREETVTCDSNEGRPLTEEEMAEMAQKQKEKAEEAKRKQEEEKNRLEEEVFIAFARVLSGTVRRGQKVYILGPKHDPTKIIPLLDDKGLISEEKIEMCEHIHISEISNIYLLLGRELESLEFAHAGTVVGLSGLESHIIKSATVASLPACPAFTELTQQSTPILRVAVEPHDPRHLPKLRAGLKMLNQADPCVQVILQKSGEYVIVTAGEVHLQRCILDLEERYAKVSIRASDPIVPFRETIIPPPTIDMTNEAILGENINTKKEEDSDPLGFVEVTGRMGTLRCRAIPLPSTVTDILEKHKELLSTLTLILSGTAKNNEIIEEDIENSIVNKGSENSFNMKDLTQSISDRTYLNKETELAIKDLKTKLKYAFTEAGTEWNDAVDRIWSLGPKGCGPNILLNNDTSHSQPSIWEALTAGNSSSDAFYTNFLTGFQMATASGPLCEEPMMGVCFIIETWDLSNVEMDSSVAGQVISLAKDSLRAAFEKQHQRLMCAMYSCNISVTSEVVGRMYSVLGKRHGRIVDGDITEGSTSWNVTAYLPVIESMDFANDLRKSTSGEAMPQLLFSHWEILDVDPYWEPQTTEELTHWGQKHDSENVARKYINAVKKRKGIWVDEKIVEFGEKQRTLSKKI</sequence>
<dbReference type="SUPFAM" id="SSF54980">
    <property type="entry name" value="EF-G C-terminal domain-like"/>
    <property type="match status" value="2"/>
</dbReference>
<dbReference type="PANTHER" id="PTHR42908:SF3">
    <property type="entry name" value="ELONGATION FACTOR-LIKE GTPASE 1"/>
    <property type="match status" value="1"/>
</dbReference>
<feature type="compositionally biased region" description="Basic and acidic residues" evidence="6">
    <location>
        <begin position="490"/>
        <end position="504"/>
    </location>
</feature>
<dbReference type="InterPro" id="IPR009000">
    <property type="entry name" value="Transl_B-barrel_sf"/>
</dbReference>
<dbReference type="GO" id="GO:1990904">
    <property type="term" value="C:ribonucleoprotein complex"/>
    <property type="evidence" value="ECO:0007669"/>
    <property type="project" value="TreeGrafter"/>
</dbReference>
<dbReference type="EMBL" id="CAXKWB010003348">
    <property type="protein sequence ID" value="CAL4069015.1"/>
    <property type="molecule type" value="Genomic_DNA"/>
</dbReference>
<evidence type="ECO:0000256" key="5">
    <source>
        <dbReference type="ARBA" id="ARBA00081809"/>
    </source>
</evidence>
<feature type="region of interest" description="Disordered" evidence="6">
    <location>
        <begin position="468"/>
        <end position="504"/>
    </location>
</feature>
<dbReference type="Pfam" id="PF25118">
    <property type="entry name" value="EFL1"/>
    <property type="match status" value="1"/>
</dbReference>
<dbReference type="PANTHER" id="PTHR42908">
    <property type="entry name" value="TRANSLATION ELONGATION FACTOR-RELATED"/>
    <property type="match status" value="1"/>
</dbReference>
<evidence type="ECO:0000256" key="6">
    <source>
        <dbReference type="SAM" id="MobiDB-lite"/>
    </source>
</evidence>
<evidence type="ECO:0000256" key="1">
    <source>
        <dbReference type="ARBA" id="ARBA00022517"/>
    </source>
</evidence>
<feature type="compositionally biased region" description="Basic and acidic residues" evidence="6">
    <location>
        <begin position="468"/>
        <end position="481"/>
    </location>
</feature>
<feature type="non-terminal residue" evidence="8">
    <location>
        <position position="1096"/>
    </location>
</feature>
<dbReference type="Gene3D" id="3.30.70.870">
    <property type="entry name" value="Elongation Factor G (Translational Gtpase), domain 3"/>
    <property type="match status" value="1"/>
</dbReference>
<dbReference type="Gene3D" id="3.30.230.10">
    <property type="match status" value="1"/>
</dbReference>
<dbReference type="FunFam" id="3.30.70.870:FF:000002">
    <property type="entry name" value="Translation elongation factor 2"/>
    <property type="match status" value="1"/>
</dbReference>
<proteinExistence type="predicted"/>
<dbReference type="SMART" id="SM00838">
    <property type="entry name" value="EFG_C"/>
    <property type="match status" value="1"/>
</dbReference>
<dbReference type="InterPro" id="IPR056752">
    <property type="entry name" value="EFL1"/>
</dbReference>
<dbReference type="GO" id="GO:0042256">
    <property type="term" value="P:cytosolic ribosome assembly"/>
    <property type="evidence" value="ECO:0007669"/>
    <property type="project" value="TreeGrafter"/>
</dbReference>
<dbReference type="SUPFAM" id="SSF50447">
    <property type="entry name" value="Translation proteins"/>
    <property type="match status" value="1"/>
</dbReference>
<dbReference type="SUPFAM" id="SSF54211">
    <property type="entry name" value="Ribosomal protein S5 domain 2-like"/>
    <property type="match status" value="1"/>
</dbReference>
<evidence type="ECO:0000313" key="9">
    <source>
        <dbReference type="Proteomes" id="UP001497623"/>
    </source>
</evidence>
<keyword evidence="3" id="KW-0378">Hydrolase</keyword>
<evidence type="ECO:0000256" key="3">
    <source>
        <dbReference type="ARBA" id="ARBA00022801"/>
    </source>
</evidence>
<dbReference type="CDD" id="cd16261">
    <property type="entry name" value="EF2_snRNP_III"/>
    <property type="match status" value="1"/>
</dbReference>
<dbReference type="InterPro" id="IPR000640">
    <property type="entry name" value="EFG_V-like"/>
</dbReference>
<dbReference type="Gene3D" id="3.90.1430.10">
    <property type="entry name" value="Yeast translation eEF2 (G' domain)"/>
    <property type="match status" value="1"/>
</dbReference>
<dbReference type="CDD" id="cd01681">
    <property type="entry name" value="aeEF2_snRNP_like_IV"/>
    <property type="match status" value="1"/>
</dbReference>
<evidence type="ECO:0000313" key="8">
    <source>
        <dbReference type="EMBL" id="CAL4069015.1"/>
    </source>
</evidence>